<name>A0AAD8XY70_9STRA</name>
<dbReference type="Proteomes" id="UP001224775">
    <property type="component" value="Unassembled WGS sequence"/>
</dbReference>
<evidence type="ECO:0000256" key="1">
    <source>
        <dbReference type="SAM" id="SignalP"/>
    </source>
</evidence>
<gene>
    <name evidence="3" type="ORF">QTG54_013815</name>
</gene>
<keyword evidence="4" id="KW-1185">Reference proteome</keyword>
<accession>A0AAD8XY70</accession>
<dbReference type="Pfam" id="PF09949">
    <property type="entry name" value="APP1_cat"/>
    <property type="match status" value="1"/>
</dbReference>
<dbReference type="InterPro" id="IPR052935">
    <property type="entry name" value="Mg2+_PAP"/>
</dbReference>
<dbReference type="GO" id="GO:0008195">
    <property type="term" value="F:phosphatidate phosphatase activity"/>
    <property type="evidence" value="ECO:0007669"/>
    <property type="project" value="UniProtKB-EC"/>
</dbReference>
<keyword evidence="1" id="KW-0732">Signal</keyword>
<organism evidence="3 4">
    <name type="scientific">Skeletonema marinoi</name>
    <dbReference type="NCBI Taxonomy" id="267567"/>
    <lineage>
        <taxon>Eukaryota</taxon>
        <taxon>Sar</taxon>
        <taxon>Stramenopiles</taxon>
        <taxon>Ochrophyta</taxon>
        <taxon>Bacillariophyta</taxon>
        <taxon>Coscinodiscophyceae</taxon>
        <taxon>Thalassiosirophycidae</taxon>
        <taxon>Thalassiosirales</taxon>
        <taxon>Skeletonemataceae</taxon>
        <taxon>Skeletonema</taxon>
        <taxon>Skeletonema marinoi-dohrnii complex</taxon>
    </lineage>
</organism>
<keyword evidence="3" id="KW-0378">Hydrolase</keyword>
<reference evidence="3" key="1">
    <citation type="submission" date="2023-06" db="EMBL/GenBank/DDBJ databases">
        <title>Survivors Of The Sea: Transcriptome response of Skeletonema marinoi to long-term dormancy.</title>
        <authorList>
            <person name="Pinder M.I.M."/>
            <person name="Kourtchenko O."/>
            <person name="Robertson E.K."/>
            <person name="Larsson T."/>
            <person name="Maumus F."/>
            <person name="Osuna-Cruz C.M."/>
            <person name="Vancaester E."/>
            <person name="Stenow R."/>
            <person name="Vandepoele K."/>
            <person name="Ploug H."/>
            <person name="Bruchert V."/>
            <person name="Godhe A."/>
            <person name="Topel M."/>
        </authorList>
    </citation>
    <scope>NUCLEOTIDE SEQUENCE</scope>
    <source>
        <strain evidence="3">R05AC</strain>
    </source>
</reference>
<dbReference type="InterPro" id="IPR019236">
    <property type="entry name" value="APP1_cat"/>
</dbReference>
<comment type="caution">
    <text evidence="3">The sequence shown here is derived from an EMBL/GenBank/DDBJ whole genome shotgun (WGS) entry which is preliminary data.</text>
</comment>
<evidence type="ECO:0000313" key="3">
    <source>
        <dbReference type="EMBL" id="KAK1735652.1"/>
    </source>
</evidence>
<dbReference type="AlphaFoldDB" id="A0AAD8XY70"/>
<protein>
    <submittedName>
        <fullName evidence="3">Phosphatidate phosphatase App1 family protein</fullName>
        <ecNumber evidence="3">3.1.3.4</ecNumber>
    </submittedName>
</protein>
<proteinExistence type="predicted"/>
<dbReference type="EMBL" id="JATAAI010000033">
    <property type="protein sequence ID" value="KAK1735652.1"/>
    <property type="molecule type" value="Genomic_DNA"/>
</dbReference>
<feature type="chain" id="PRO_5042219984" evidence="1">
    <location>
        <begin position="17"/>
        <end position="350"/>
    </location>
</feature>
<sequence length="350" mass="40800">MMLWAAPLMLFALNKAPNFLTGKIANDERVVFFPTAATQINETHWNIPIHGWIFEPEIDSVKRKALIKALGKMFQLKDTETKSILRQRLMPFAVDNQSLQYVRITIVKSGQQLIHRLPRSAKDGHFFGNLTMPIEVEDLQDGKLHYKAIDSERYFPGRVHIIPPTGVSIISDIDDTVKITNYLNKKEFYKNTFIRDFKAVPGMKDVFLKCRSQYDNCAFHFVSASPYQLFEELSSFFEAEGFPLATYHLKRIRVKDKTLLQLFADPFEYKIGQIERILHKYPQRKFILIGDSGEKDPEVYVELCKRYPEQIEKIWIRNVNDADASRMDGVDEAKWRYFSTGSDLMKEIKR</sequence>
<feature type="signal peptide" evidence="1">
    <location>
        <begin position="1"/>
        <end position="16"/>
    </location>
</feature>
<dbReference type="PANTHER" id="PTHR28208">
    <property type="entry name" value="PHOSPHATIDATE PHOSPHATASE APP1"/>
    <property type="match status" value="1"/>
</dbReference>
<feature type="domain" description="Phosphatidate phosphatase APP1 catalytic" evidence="2">
    <location>
        <begin position="167"/>
        <end position="318"/>
    </location>
</feature>
<dbReference type="EC" id="3.1.3.4" evidence="3"/>
<dbReference type="PANTHER" id="PTHR28208:SF1">
    <property type="entry name" value="FILAMENT ORGANIZATION PROTEIN APP1-LIKE, PUTATIVE (AFU_ORTHOLOGUE AFUA_1G06650)-RELATED"/>
    <property type="match status" value="1"/>
</dbReference>
<evidence type="ECO:0000259" key="2">
    <source>
        <dbReference type="Pfam" id="PF09949"/>
    </source>
</evidence>
<evidence type="ECO:0000313" key="4">
    <source>
        <dbReference type="Proteomes" id="UP001224775"/>
    </source>
</evidence>